<name>A0ACB9HYC3_9ASTR</name>
<proteinExistence type="predicted"/>
<reference evidence="2" key="1">
    <citation type="journal article" date="2022" name="Mol. Ecol. Resour.">
        <title>The genomes of chicory, endive, great burdock and yacon provide insights into Asteraceae palaeo-polyploidization history and plant inulin production.</title>
        <authorList>
            <person name="Fan W."/>
            <person name="Wang S."/>
            <person name="Wang H."/>
            <person name="Wang A."/>
            <person name="Jiang F."/>
            <person name="Liu H."/>
            <person name="Zhao H."/>
            <person name="Xu D."/>
            <person name="Zhang Y."/>
        </authorList>
    </citation>
    <scope>NUCLEOTIDE SEQUENCE [LARGE SCALE GENOMIC DNA]</scope>
    <source>
        <strain evidence="2">cv. Yunnan</strain>
    </source>
</reference>
<reference evidence="1 2" key="2">
    <citation type="journal article" date="2022" name="Mol. Ecol. Resour.">
        <title>The genomes of chicory, endive, great burdock and yacon provide insights into Asteraceae paleo-polyploidization history and plant inulin production.</title>
        <authorList>
            <person name="Fan W."/>
            <person name="Wang S."/>
            <person name="Wang H."/>
            <person name="Wang A."/>
            <person name="Jiang F."/>
            <person name="Liu H."/>
            <person name="Zhao H."/>
            <person name="Xu D."/>
            <person name="Zhang Y."/>
        </authorList>
    </citation>
    <scope>NUCLEOTIDE SEQUENCE [LARGE SCALE GENOMIC DNA]</scope>
    <source>
        <strain evidence="2">cv. Yunnan</strain>
        <tissue evidence="1">Leaves</tissue>
    </source>
</reference>
<gene>
    <name evidence="1" type="ORF">L1987_28893</name>
</gene>
<sequence>MVNGHGGAANGHHHGVTLNIEKDDTKDTISTFTRQYSQKLIAELFATYFLIFAGCGVIMVNIDKKNLVGQPGIAIVWGSAVMVMVYAVGHVSGAHINPAVTIAFASCKRFPWREVPGYVIVQILASILASGTLRLILDRKHDPFVGNDPPGSDIQSLVTEIIITFYLMFVITAVATDDRATGQLAGVAIGSTVVLNAMFAGPISGASMNPARSIGPALVWNKYEGLWVYILGPTVGAIGGAWAYNTLRFTDKPLSEKTKGTSQQ</sequence>
<dbReference type="EMBL" id="CM042027">
    <property type="protein sequence ID" value="KAI3800797.1"/>
    <property type="molecule type" value="Genomic_DNA"/>
</dbReference>
<keyword evidence="2" id="KW-1185">Reference proteome</keyword>
<accession>A0ACB9HYC3</accession>
<protein>
    <submittedName>
        <fullName evidence="1">Uncharacterized protein</fullName>
    </submittedName>
</protein>
<organism evidence="1 2">
    <name type="scientific">Smallanthus sonchifolius</name>
    <dbReference type="NCBI Taxonomy" id="185202"/>
    <lineage>
        <taxon>Eukaryota</taxon>
        <taxon>Viridiplantae</taxon>
        <taxon>Streptophyta</taxon>
        <taxon>Embryophyta</taxon>
        <taxon>Tracheophyta</taxon>
        <taxon>Spermatophyta</taxon>
        <taxon>Magnoliopsida</taxon>
        <taxon>eudicotyledons</taxon>
        <taxon>Gunneridae</taxon>
        <taxon>Pentapetalae</taxon>
        <taxon>asterids</taxon>
        <taxon>campanulids</taxon>
        <taxon>Asterales</taxon>
        <taxon>Asteraceae</taxon>
        <taxon>Asteroideae</taxon>
        <taxon>Heliantheae alliance</taxon>
        <taxon>Millerieae</taxon>
        <taxon>Smallanthus</taxon>
    </lineage>
</organism>
<evidence type="ECO:0000313" key="1">
    <source>
        <dbReference type="EMBL" id="KAI3800797.1"/>
    </source>
</evidence>
<comment type="caution">
    <text evidence="1">The sequence shown here is derived from an EMBL/GenBank/DDBJ whole genome shotgun (WGS) entry which is preliminary data.</text>
</comment>
<dbReference type="Proteomes" id="UP001056120">
    <property type="component" value="Linkage Group LG10"/>
</dbReference>
<evidence type="ECO:0000313" key="2">
    <source>
        <dbReference type="Proteomes" id="UP001056120"/>
    </source>
</evidence>